<dbReference type="EMBL" id="CP096034">
    <property type="protein sequence ID" value="UPM52592.1"/>
    <property type="molecule type" value="Genomic_DNA"/>
</dbReference>
<keyword evidence="1" id="KW-0812">Transmembrane</keyword>
<keyword evidence="3" id="KW-1185">Reference proteome</keyword>
<evidence type="ECO:0000313" key="3">
    <source>
        <dbReference type="Proteomes" id="UP000830639"/>
    </source>
</evidence>
<evidence type="ECO:0000313" key="2">
    <source>
        <dbReference type="EMBL" id="UPM52592.1"/>
    </source>
</evidence>
<organism evidence="2 3">
    <name type="scientific">Gottfriedia acidiceleris</name>
    <dbReference type="NCBI Taxonomy" id="371036"/>
    <lineage>
        <taxon>Bacteria</taxon>
        <taxon>Bacillati</taxon>
        <taxon>Bacillota</taxon>
        <taxon>Bacilli</taxon>
        <taxon>Bacillales</taxon>
        <taxon>Bacillaceae</taxon>
        <taxon>Gottfriedia</taxon>
    </lineage>
</organism>
<dbReference type="RefSeq" id="WP_248265957.1">
    <property type="nucleotide sequence ID" value="NZ_CP096034.1"/>
</dbReference>
<keyword evidence="1" id="KW-0472">Membrane</keyword>
<reference evidence="2 3" key="1">
    <citation type="submission" date="2022-04" db="EMBL/GenBank/DDBJ databases">
        <title>Mechanism of arsenic methylation and mitigation arsenic toxicity by Bacillus sp. LH14 from an Arsenic-Contaminated Paddy Soil.</title>
        <authorList>
            <person name="Wang D."/>
        </authorList>
    </citation>
    <scope>NUCLEOTIDE SEQUENCE [LARGE SCALE GENOMIC DNA]</scope>
    <source>
        <strain evidence="2 3">LH14</strain>
    </source>
</reference>
<proteinExistence type="predicted"/>
<feature type="transmembrane region" description="Helical" evidence="1">
    <location>
        <begin position="19"/>
        <end position="40"/>
    </location>
</feature>
<name>A0ABY4JIL2_9BACI</name>
<evidence type="ECO:0000256" key="1">
    <source>
        <dbReference type="SAM" id="Phobius"/>
    </source>
</evidence>
<dbReference type="Proteomes" id="UP000830639">
    <property type="component" value="Chromosome"/>
</dbReference>
<gene>
    <name evidence="2" type="ORF">MY490_12145</name>
</gene>
<keyword evidence="1" id="KW-1133">Transmembrane helix</keyword>
<sequence length="54" mass="6010">MIISTILIGFSTHYVSVKISVIAGSFIMLFLALLLGVVTMRPSSENYLRSVEYK</sequence>
<protein>
    <submittedName>
        <fullName evidence="2">Uncharacterized protein</fullName>
    </submittedName>
</protein>
<accession>A0ABY4JIL2</accession>